<reference evidence="2" key="1">
    <citation type="submission" date="2017-04" db="EMBL/GenBank/DDBJ databases">
        <title>Function of individual gut microbiota members based on whole genome sequencing of pure cultures obtained from chicken caecum.</title>
        <authorList>
            <person name="Medvecky M."/>
            <person name="Cejkova D."/>
            <person name="Polansky O."/>
            <person name="Karasova D."/>
            <person name="Kubasova T."/>
            <person name="Cizek A."/>
            <person name="Rychlik I."/>
        </authorList>
    </citation>
    <scope>NUCLEOTIDE SEQUENCE [LARGE SCALE GENOMIC DNA]</scope>
    <source>
        <strain evidence="2">An90</strain>
    </source>
</reference>
<proteinExistence type="predicted"/>
<evidence type="ECO:0000313" key="1">
    <source>
        <dbReference type="EMBL" id="OUN04319.1"/>
    </source>
</evidence>
<evidence type="ECO:0000313" key="2">
    <source>
        <dbReference type="Proteomes" id="UP000195772"/>
    </source>
</evidence>
<protein>
    <submittedName>
        <fullName evidence="1">Uncharacterized protein</fullName>
    </submittedName>
</protein>
<sequence>MASNKIDYFELPELITLEEYSGNFSAYLEAVYEIFTTDFIKNKPIFRGRRLALKRHPIFLSKEATFWHMTSNGELEEERNPDLRRMERIRWPSKMINESEHPYLKVWRNKRSGNQESILIWHDAEKFLVVLRDRGDYILPWTTYLVNYPNREQKLMKEYEDYIASTKAETAQS</sequence>
<dbReference type="EMBL" id="NFHB01000002">
    <property type="protein sequence ID" value="OUN04319.1"/>
    <property type="molecule type" value="Genomic_DNA"/>
</dbReference>
<dbReference type="RefSeq" id="WP_087401225.1">
    <property type="nucleotide sequence ID" value="NZ_NFHB01000002.1"/>
</dbReference>
<name>A0A1Y3R3V7_9BACT</name>
<organism evidence="1 2">
    <name type="scientific">Alistipes onderdonkii</name>
    <dbReference type="NCBI Taxonomy" id="328813"/>
    <lineage>
        <taxon>Bacteria</taxon>
        <taxon>Pseudomonadati</taxon>
        <taxon>Bacteroidota</taxon>
        <taxon>Bacteroidia</taxon>
        <taxon>Bacteroidales</taxon>
        <taxon>Rikenellaceae</taxon>
        <taxon>Alistipes</taxon>
    </lineage>
</organism>
<dbReference type="OrthoDB" id="7868987at2"/>
<dbReference type="Proteomes" id="UP000195772">
    <property type="component" value="Unassembled WGS sequence"/>
</dbReference>
<comment type="caution">
    <text evidence="1">The sequence shown here is derived from an EMBL/GenBank/DDBJ whole genome shotgun (WGS) entry which is preliminary data.</text>
</comment>
<accession>A0A1Y3R3V7</accession>
<gene>
    <name evidence="1" type="ORF">B5G41_03135</name>
</gene>
<dbReference type="AlphaFoldDB" id="A0A1Y3R3V7"/>